<dbReference type="EMBL" id="JAAIUW010000010">
    <property type="protein sequence ID" value="KAF7811321.1"/>
    <property type="molecule type" value="Genomic_DNA"/>
</dbReference>
<dbReference type="Gene3D" id="3.90.640.10">
    <property type="entry name" value="Actin, Chain A, domain 4"/>
    <property type="match status" value="1"/>
</dbReference>
<dbReference type="PROSITE" id="PS00297">
    <property type="entry name" value="HSP70_1"/>
    <property type="match status" value="1"/>
</dbReference>
<dbReference type="Pfam" id="PF00012">
    <property type="entry name" value="HSP70"/>
    <property type="match status" value="1"/>
</dbReference>
<sequence length="657" mass="73155">MGKTSKNLAIGIDLGTTYSCVAVWKSDRVEIIVNDQGNRTTPSYVTFTDTQRMVGEAAKNKAAVSPINTVFDAKRLIGRKFSDTHVRNDMMLWPFKVISGVDDKPMIVVNYKSEEKHFLPEEISSMVLSKMRETAEAYLGSTVKNAVITVPAYFNDSERRATKEAAAISGLNVMRIINEPTAAALAYGLHKEDDCRLERNIFIFDLGGGTFDVSVLTIKKNRFEVKGVDGDTHLGGEDFDNRMVNHFVEEFRRKHKKDISDSPRALRRLRTACEKAKRILSSLTETAIDVDALYEGIDFCSSITRAKFDELNRDLFTKCMEIVNKCLLDAKMDKSSVDDVVLVGGSSRIPKIQQSLQELFNGKDLCKSINPDEAVAYGAAVQAAILSGGGSDKIQNIVLRDVTPLSLGVELKSGTFAVIIPRNTIIPTTMSRGGYTTASDYISTISVDVYEGERARVDDNHFLGTFDLPIPVARRGVADIKFCFSIDENGILDVTAEELKSGNKTNKIITNDEERLSCEEIKKMVKEAEQYKAEDVEFKKMAEAKNALEDYLYNVKHTIMDNASILSRANKKKTKDAIEEAQVWINNNSNAKFDELVSKMEELESVLNRIVLNNKVDRDTRKRMKEDMISKLPSLAGDVSEMASTVASILSDILEVL</sequence>
<dbReference type="InterPro" id="IPR018181">
    <property type="entry name" value="Heat_shock_70_CS"/>
</dbReference>
<evidence type="ECO:0000313" key="6">
    <source>
        <dbReference type="Proteomes" id="UP000634136"/>
    </source>
</evidence>
<organism evidence="5 6">
    <name type="scientific">Senna tora</name>
    <dbReference type="NCBI Taxonomy" id="362788"/>
    <lineage>
        <taxon>Eukaryota</taxon>
        <taxon>Viridiplantae</taxon>
        <taxon>Streptophyta</taxon>
        <taxon>Embryophyta</taxon>
        <taxon>Tracheophyta</taxon>
        <taxon>Spermatophyta</taxon>
        <taxon>Magnoliopsida</taxon>
        <taxon>eudicotyledons</taxon>
        <taxon>Gunneridae</taxon>
        <taxon>Pentapetalae</taxon>
        <taxon>rosids</taxon>
        <taxon>fabids</taxon>
        <taxon>Fabales</taxon>
        <taxon>Fabaceae</taxon>
        <taxon>Caesalpinioideae</taxon>
        <taxon>Cassia clade</taxon>
        <taxon>Senna</taxon>
    </lineage>
</organism>
<dbReference type="PANTHER" id="PTHR19375">
    <property type="entry name" value="HEAT SHOCK PROTEIN 70KDA"/>
    <property type="match status" value="1"/>
</dbReference>
<dbReference type="FunFam" id="3.90.640.10:FF:000002">
    <property type="entry name" value="Heat shock 70 kDa"/>
    <property type="match status" value="1"/>
</dbReference>
<evidence type="ECO:0000256" key="1">
    <source>
        <dbReference type="ARBA" id="ARBA00007381"/>
    </source>
</evidence>
<dbReference type="Gene3D" id="1.20.1270.10">
    <property type="match status" value="1"/>
</dbReference>
<dbReference type="FunFam" id="3.30.30.30:FF:000001">
    <property type="entry name" value="heat shock 70 kDa protein-like"/>
    <property type="match status" value="1"/>
</dbReference>
<evidence type="ECO:0000313" key="5">
    <source>
        <dbReference type="EMBL" id="KAF7811321.1"/>
    </source>
</evidence>
<keyword evidence="3 4" id="KW-0067">ATP-binding</keyword>
<dbReference type="SUPFAM" id="SSF100920">
    <property type="entry name" value="Heat shock protein 70kD (HSP70), peptide-binding domain"/>
    <property type="match status" value="1"/>
</dbReference>
<dbReference type="PROSITE" id="PS00329">
    <property type="entry name" value="HSP70_2"/>
    <property type="match status" value="1"/>
</dbReference>
<dbReference type="GO" id="GO:0140662">
    <property type="term" value="F:ATP-dependent protein folding chaperone"/>
    <property type="evidence" value="ECO:0007669"/>
    <property type="project" value="InterPro"/>
</dbReference>
<name>A0A834SYQ7_9FABA</name>
<comment type="caution">
    <text evidence="5">The sequence shown here is derived from an EMBL/GenBank/DDBJ whole genome shotgun (WGS) entry which is preliminary data.</text>
</comment>
<dbReference type="Proteomes" id="UP000634136">
    <property type="component" value="Unassembled WGS sequence"/>
</dbReference>
<dbReference type="PRINTS" id="PR00301">
    <property type="entry name" value="HEATSHOCK70"/>
</dbReference>
<dbReference type="FunFam" id="3.30.420.40:FF:000028">
    <property type="entry name" value="heat shock 70 kDa protein-like"/>
    <property type="match status" value="1"/>
</dbReference>
<evidence type="ECO:0000256" key="3">
    <source>
        <dbReference type="ARBA" id="ARBA00022840"/>
    </source>
</evidence>
<dbReference type="InterPro" id="IPR029048">
    <property type="entry name" value="HSP70_C_sf"/>
</dbReference>
<dbReference type="AlphaFoldDB" id="A0A834SYQ7"/>
<keyword evidence="2 4" id="KW-0547">Nucleotide-binding</keyword>
<comment type="similarity">
    <text evidence="1 4">Belongs to the heat shock protein 70 family.</text>
</comment>
<accession>A0A834SYQ7</accession>
<dbReference type="Gene3D" id="3.30.420.40">
    <property type="match status" value="2"/>
</dbReference>
<dbReference type="InterPro" id="IPR013126">
    <property type="entry name" value="Hsp_70_fam"/>
</dbReference>
<dbReference type="InterPro" id="IPR043129">
    <property type="entry name" value="ATPase_NBD"/>
</dbReference>
<keyword evidence="5" id="KW-0346">Stress response</keyword>
<dbReference type="Gene3D" id="2.60.34.10">
    <property type="entry name" value="Substrate Binding Domain Of DNAk, Chain A, domain 1"/>
    <property type="match status" value="1"/>
</dbReference>
<dbReference type="InterPro" id="IPR029047">
    <property type="entry name" value="HSP70_peptide-bd_sf"/>
</dbReference>
<keyword evidence="6" id="KW-1185">Reference proteome</keyword>
<evidence type="ECO:0000256" key="2">
    <source>
        <dbReference type="ARBA" id="ARBA00022741"/>
    </source>
</evidence>
<dbReference type="Gene3D" id="3.30.30.30">
    <property type="match status" value="1"/>
</dbReference>
<gene>
    <name evidence="5" type="ORF">G2W53_032297</name>
</gene>
<reference evidence="5" key="1">
    <citation type="submission" date="2020-09" db="EMBL/GenBank/DDBJ databases">
        <title>Genome-Enabled Discovery of Anthraquinone Biosynthesis in Senna tora.</title>
        <authorList>
            <person name="Kang S.-H."/>
            <person name="Pandey R.P."/>
            <person name="Lee C.-M."/>
            <person name="Sim J.-S."/>
            <person name="Jeong J.-T."/>
            <person name="Choi B.-S."/>
            <person name="Jung M."/>
            <person name="Ginzburg D."/>
            <person name="Zhao K."/>
            <person name="Won S.Y."/>
            <person name="Oh T.-J."/>
            <person name="Yu Y."/>
            <person name="Kim N.-H."/>
            <person name="Lee O.R."/>
            <person name="Lee T.-H."/>
            <person name="Bashyal P."/>
            <person name="Kim T.-S."/>
            <person name="Lee W.-H."/>
            <person name="Kawkins C."/>
            <person name="Kim C.-K."/>
            <person name="Kim J.S."/>
            <person name="Ahn B.O."/>
            <person name="Rhee S.Y."/>
            <person name="Sohng J.K."/>
        </authorList>
    </citation>
    <scope>NUCLEOTIDE SEQUENCE</scope>
    <source>
        <tissue evidence="5">Leaf</tissue>
    </source>
</reference>
<dbReference type="OrthoDB" id="3789372at2759"/>
<dbReference type="SUPFAM" id="SSF100934">
    <property type="entry name" value="Heat shock protein 70kD (HSP70), C-terminal subdomain"/>
    <property type="match status" value="1"/>
</dbReference>
<protein>
    <submittedName>
        <fullName evidence="5">Heat shock cognate 70 kDa protein 2-like</fullName>
    </submittedName>
</protein>
<dbReference type="SUPFAM" id="SSF53067">
    <property type="entry name" value="Actin-like ATPase domain"/>
    <property type="match status" value="2"/>
</dbReference>
<dbReference type="GO" id="GO:0005524">
    <property type="term" value="F:ATP binding"/>
    <property type="evidence" value="ECO:0007669"/>
    <property type="project" value="UniProtKB-KW"/>
</dbReference>
<evidence type="ECO:0000256" key="4">
    <source>
        <dbReference type="RuleBase" id="RU003322"/>
    </source>
</evidence>
<dbReference type="PROSITE" id="PS01036">
    <property type="entry name" value="HSP70_3"/>
    <property type="match status" value="1"/>
</dbReference>
<dbReference type="FunFam" id="3.30.420.40:FF:000026">
    <property type="entry name" value="Heat shock protein 70"/>
    <property type="match status" value="1"/>
</dbReference>
<proteinExistence type="inferred from homology"/>